<dbReference type="InterPro" id="IPR011701">
    <property type="entry name" value="MFS"/>
</dbReference>
<feature type="transmembrane region" description="Helical" evidence="5">
    <location>
        <begin position="361"/>
        <end position="386"/>
    </location>
</feature>
<dbReference type="Pfam" id="PF07690">
    <property type="entry name" value="MFS_1"/>
    <property type="match status" value="1"/>
</dbReference>
<feature type="transmembrane region" description="Helical" evidence="5">
    <location>
        <begin position="152"/>
        <end position="172"/>
    </location>
</feature>
<feature type="transmembrane region" description="Helical" evidence="5">
    <location>
        <begin position="33"/>
        <end position="52"/>
    </location>
</feature>
<dbReference type="PANTHER" id="PTHR23502">
    <property type="entry name" value="MAJOR FACILITATOR SUPERFAMILY"/>
    <property type="match status" value="1"/>
</dbReference>
<dbReference type="GO" id="GO:0005886">
    <property type="term" value="C:plasma membrane"/>
    <property type="evidence" value="ECO:0007669"/>
    <property type="project" value="TreeGrafter"/>
</dbReference>
<evidence type="ECO:0000259" key="6">
    <source>
        <dbReference type="PROSITE" id="PS50850"/>
    </source>
</evidence>
<dbReference type="SUPFAM" id="SSF103473">
    <property type="entry name" value="MFS general substrate transporter"/>
    <property type="match status" value="1"/>
</dbReference>
<evidence type="ECO:0000256" key="3">
    <source>
        <dbReference type="ARBA" id="ARBA00022989"/>
    </source>
</evidence>
<accession>A0AAV5AQ53</accession>
<feature type="transmembrane region" description="Helical" evidence="5">
    <location>
        <begin position="423"/>
        <end position="446"/>
    </location>
</feature>
<dbReference type="InterPro" id="IPR020846">
    <property type="entry name" value="MFS_dom"/>
</dbReference>
<dbReference type="InterPro" id="IPR036259">
    <property type="entry name" value="MFS_trans_sf"/>
</dbReference>
<evidence type="ECO:0000256" key="5">
    <source>
        <dbReference type="SAM" id="Phobius"/>
    </source>
</evidence>
<dbReference type="GO" id="GO:0022857">
    <property type="term" value="F:transmembrane transporter activity"/>
    <property type="evidence" value="ECO:0007669"/>
    <property type="project" value="InterPro"/>
</dbReference>
<feature type="transmembrane region" description="Helical" evidence="5">
    <location>
        <begin position="330"/>
        <end position="355"/>
    </location>
</feature>
<sequence>MVYYFGRIDGWTDWSFIPTISEVAKDMNTSETIVNYTAGIYSLVIALGDLMWAPYAGYYGRQPVFLCSLPLITVGSFIAAEAGTIFWLVIGRSIQGFGASCILSVGAATISDIYKLEERGTAMGIFFGFILLGPPLAPISGGFLATYASWRIMQIVLGIFGFIAFLIVLVYLPETSHPGERGIDKAIVMQKVQKKKKKSRQAKICVYGGVANVAEDDGSYSEIPCHVNGIINNWHWVWLNPFAAISLLKAPVVLLNVLSASLIVIIYYMLMIPLPFTIGPAYGLDTPAGIGLSFLPFGLAGAVVAGRIADATVVRGRKRRHGRWYPEDRLLATVPAGLVLVPFALIIFAYTITYIPGKLGLWISLTCLFVSGMGADMIVTTTCTYLVDILRTRGAEAVALSCTARNGLGAIAIALTLPLLDRIGLVSINFIAAFFGWAAFACLAITMKYGDKLRAMVDVGYTTIEDV</sequence>
<dbReference type="EMBL" id="BPWL01000011">
    <property type="protein sequence ID" value="GJJ15289.1"/>
    <property type="molecule type" value="Genomic_DNA"/>
</dbReference>
<dbReference type="Proteomes" id="UP001050691">
    <property type="component" value="Unassembled WGS sequence"/>
</dbReference>
<comment type="caution">
    <text evidence="7">The sequence shown here is derived from an EMBL/GenBank/DDBJ whole genome shotgun (WGS) entry which is preliminary data.</text>
</comment>
<evidence type="ECO:0000313" key="8">
    <source>
        <dbReference type="Proteomes" id="UP001050691"/>
    </source>
</evidence>
<evidence type="ECO:0000256" key="1">
    <source>
        <dbReference type="ARBA" id="ARBA00004141"/>
    </source>
</evidence>
<evidence type="ECO:0000313" key="7">
    <source>
        <dbReference type="EMBL" id="GJJ15289.1"/>
    </source>
</evidence>
<keyword evidence="2 5" id="KW-0812">Transmembrane</keyword>
<organism evidence="7 8">
    <name type="scientific">Clathrus columnatus</name>
    <dbReference type="NCBI Taxonomy" id="1419009"/>
    <lineage>
        <taxon>Eukaryota</taxon>
        <taxon>Fungi</taxon>
        <taxon>Dikarya</taxon>
        <taxon>Basidiomycota</taxon>
        <taxon>Agaricomycotina</taxon>
        <taxon>Agaricomycetes</taxon>
        <taxon>Phallomycetidae</taxon>
        <taxon>Phallales</taxon>
        <taxon>Clathraceae</taxon>
        <taxon>Clathrus</taxon>
    </lineage>
</organism>
<reference evidence="7" key="1">
    <citation type="submission" date="2021-10" db="EMBL/GenBank/DDBJ databases">
        <title>De novo Genome Assembly of Clathrus columnatus (Basidiomycota, Fungi) Using Illumina and Nanopore Sequence Data.</title>
        <authorList>
            <person name="Ogiso-Tanaka E."/>
            <person name="Itagaki H."/>
            <person name="Hosoya T."/>
            <person name="Hosaka K."/>
        </authorList>
    </citation>
    <scope>NUCLEOTIDE SEQUENCE</scope>
    <source>
        <strain evidence="7">MO-923</strain>
    </source>
</reference>
<feature type="domain" description="Major facilitator superfamily (MFS) profile" evidence="6">
    <location>
        <begin position="1"/>
        <end position="456"/>
    </location>
</feature>
<dbReference type="PANTHER" id="PTHR23502:SF64">
    <property type="entry name" value="TRANSPORTER, PUTATIVE (AFU_ORTHOLOGUE AFUA_3G11760)-RELATED"/>
    <property type="match status" value="1"/>
</dbReference>
<evidence type="ECO:0000256" key="2">
    <source>
        <dbReference type="ARBA" id="ARBA00022692"/>
    </source>
</evidence>
<feature type="transmembrane region" description="Helical" evidence="5">
    <location>
        <begin position="64"/>
        <end position="90"/>
    </location>
</feature>
<keyword evidence="3 5" id="KW-1133">Transmembrane helix</keyword>
<keyword evidence="8" id="KW-1185">Reference proteome</keyword>
<proteinExistence type="predicted"/>
<dbReference type="PROSITE" id="PS50850">
    <property type="entry name" value="MFS"/>
    <property type="match status" value="1"/>
</dbReference>
<evidence type="ECO:0000256" key="4">
    <source>
        <dbReference type="ARBA" id="ARBA00023136"/>
    </source>
</evidence>
<keyword evidence="4 5" id="KW-0472">Membrane</keyword>
<comment type="subcellular location">
    <subcellularLocation>
        <location evidence="1">Membrane</location>
        <topology evidence="1">Multi-pass membrane protein</topology>
    </subcellularLocation>
</comment>
<feature type="transmembrane region" description="Helical" evidence="5">
    <location>
        <begin position="126"/>
        <end position="146"/>
    </location>
</feature>
<protein>
    <recommendedName>
        <fullName evidence="6">Major facilitator superfamily (MFS) profile domain-containing protein</fullName>
    </recommendedName>
</protein>
<feature type="transmembrane region" description="Helical" evidence="5">
    <location>
        <begin position="252"/>
        <end position="270"/>
    </location>
</feature>
<dbReference type="AlphaFoldDB" id="A0AAV5AQ53"/>
<feature type="transmembrane region" description="Helical" evidence="5">
    <location>
        <begin position="290"/>
        <end position="309"/>
    </location>
</feature>
<feature type="transmembrane region" description="Helical" evidence="5">
    <location>
        <begin position="398"/>
        <end position="417"/>
    </location>
</feature>
<dbReference type="Gene3D" id="1.20.1250.20">
    <property type="entry name" value="MFS general substrate transporter like domains"/>
    <property type="match status" value="1"/>
</dbReference>
<name>A0AAV5AQ53_9AGAM</name>
<gene>
    <name evidence="7" type="ORF">Clacol_009565</name>
</gene>